<evidence type="ECO:0000256" key="3">
    <source>
        <dbReference type="ARBA" id="ARBA00023015"/>
    </source>
</evidence>
<feature type="domain" description="PRD" evidence="8">
    <location>
        <begin position="284"/>
        <end position="390"/>
    </location>
</feature>
<dbReference type="PROSITE" id="PS51372">
    <property type="entry name" value="PRD_2"/>
    <property type="match status" value="1"/>
</dbReference>
<keyword evidence="4" id="KW-0010">Activator</keyword>
<evidence type="ECO:0000313" key="9">
    <source>
        <dbReference type="EMBL" id="AWI05948.1"/>
    </source>
</evidence>
<dbReference type="PANTHER" id="PTHR30185">
    <property type="entry name" value="CRYPTIC BETA-GLUCOSIDE BGL OPERON ANTITERMINATOR"/>
    <property type="match status" value="1"/>
</dbReference>
<dbReference type="SUPFAM" id="SSF55804">
    <property type="entry name" value="Phoshotransferase/anion transport protein"/>
    <property type="match status" value="1"/>
</dbReference>
<dbReference type="RefSeq" id="WP_032075848.1">
    <property type="nucleotide sequence ID" value="NZ_CP020953.1"/>
</dbReference>
<dbReference type="InterPro" id="IPR036388">
    <property type="entry name" value="WH-like_DNA-bd_sf"/>
</dbReference>
<dbReference type="InterPro" id="IPR011608">
    <property type="entry name" value="PRD"/>
</dbReference>
<name>A0A2U8DTH1_9CLOT</name>
<protein>
    <recommendedName>
        <fullName evidence="11">PTS system EIIA component</fullName>
    </recommendedName>
</protein>
<dbReference type="InterPro" id="IPR050661">
    <property type="entry name" value="BglG_antiterminators"/>
</dbReference>
<dbReference type="InterPro" id="IPR036095">
    <property type="entry name" value="PTS_EIIB-like_sf"/>
</dbReference>
<dbReference type="InterPro" id="IPR016152">
    <property type="entry name" value="PTrfase/Anion_transptr"/>
</dbReference>
<organism evidence="9 10">
    <name type="scientific">Clostridium drakei</name>
    <dbReference type="NCBI Taxonomy" id="332101"/>
    <lineage>
        <taxon>Bacteria</taxon>
        <taxon>Bacillati</taxon>
        <taxon>Bacillota</taxon>
        <taxon>Clostridia</taxon>
        <taxon>Eubacteriales</taxon>
        <taxon>Clostridiaceae</taxon>
        <taxon>Clostridium</taxon>
    </lineage>
</organism>
<evidence type="ECO:0000313" key="10">
    <source>
        <dbReference type="Proteomes" id="UP000244910"/>
    </source>
</evidence>
<dbReference type="GO" id="GO:0006355">
    <property type="term" value="P:regulation of DNA-templated transcription"/>
    <property type="evidence" value="ECO:0007669"/>
    <property type="project" value="InterPro"/>
</dbReference>
<evidence type="ECO:0000256" key="2">
    <source>
        <dbReference type="ARBA" id="ARBA00022737"/>
    </source>
</evidence>
<keyword evidence="5" id="KW-0804">Transcription</keyword>
<dbReference type="CDD" id="cd05568">
    <property type="entry name" value="PTS_IIB_bgl_like"/>
    <property type="match status" value="1"/>
</dbReference>
<dbReference type="OrthoDB" id="3175596at2"/>
<dbReference type="Gene3D" id="3.40.50.2300">
    <property type="match status" value="1"/>
</dbReference>
<dbReference type="InterPro" id="IPR036634">
    <property type="entry name" value="PRD_sf"/>
</dbReference>
<dbReference type="InterPro" id="IPR013011">
    <property type="entry name" value="PTS_EIIB_2"/>
</dbReference>
<evidence type="ECO:0000256" key="5">
    <source>
        <dbReference type="ARBA" id="ARBA00023163"/>
    </source>
</evidence>
<dbReference type="PANTHER" id="PTHR30185:SF9">
    <property type="entry name" value="MANNITOL-SPECIFIC PHOSPHOTRANSFERASE ENZYME IIA COMPONENT"/>
    <property type="match status" value="1"/>
</dbReference>
<dbReference type="KEGG" id="cdrk:B9W14_16045"/>
<dbReference type="GO" id="GO:0009401">
    <property type="term" value="P:phosphoenolpyruvate-dependent sugar phosphotransferase system"/>
    <property type="evidence" value="ECO:0007669"/>
    <property type="project" value="InterPro"/>
</dbReference>
<feature type="domain" description="PTS EIIB type-2" evidence="7">
    <location>
        <begin position="397"/>
        <end position="487"/>
    </location>
</feature>
<dbReference type="Proteomes" id="UP000244910">
    <property type="component" value="Chromosome"/>
</dbReference>
<dbReference type="InterPro" id="IPR002178">
    <property type="entry name" value="PTS_EIIA_type-2_dom"/>
</dbReference>
<dbReference type="AlphaFoldDB" id="A0A2U8DTH1"/>
<dbReference type="SUPFAM" id="SSF52794">
    <property type="entry name" value="PTS system IIB component-like"/>
    <property type="match status" value="1"/>
</dbReference>
<dbReference type="Gene3D" id="1.10.1790.10">
    <property type="entry name" value="PRD domain"/>
    <property type="match status" value="1"/>
</dbReference>
<dbReference type="GO" id="GO:0008982">
    <property type="term" value="F:protein-N(PI)-phosphohistidine-sugar phosphotransferase activity"/>
    <property type="evidence" value="ECO:0007669"/>
    <property type="project" value="InterPro"/>
</dbReference>
<evidence type="ECO:0000256" key="4">
    <source>
        <dbReference type="ARBA" id="ARBA00023159"/>
    </source>
</evidence>
<dbReference type="Gene3D" id="1.10.10.10">
    <property type="entry name" value="Winged helix-like DNA-binding domain superfamily/Winged helix DNA-binding domain"/>
    <property type="match status" value="1"/>
</dbReference>
<evidence type="ECO:0000259" key="6">
    <source>
        <dbReference type="PROSITE" id="PS51094"/>
    </source>
</evidence>
<evidence type="ECO:0000259" key="8">
    <source>
        <dbReference type="PROSITE" id="PS51372"/>
    </source>
</evidence>
<dbReference type="EMBL" id="CP020953">
    <property type="protein sequence ID" value="AWI05948.1"/>
    <property type="molecule type" value="Genomic_DNA"/>
</dbReference>
<sequence>MIHFSHTKHGDELLNLLINAGRYLSLQELQDRLKLSRRTVFYILKRVNYELEQDNLDPIQRIGTVGYYLTPDNIMQLTKNYCSSNFTIESKLSRLEREQFIIYKLINNERVSLLTITSTLNISKNTAISNLKNVSRELKKYELKLIKSKQGQKLEGPELSQRNWIYEQLSKHSSVIYSQLSNDPSKLSQINTYLHQLEKVTGNYLTDDALMIISTFILWYLNRTSNTNKLLINTSESVKFEDPAGLKWTKEFLNKNGIINEDEAHYLLKMINSSQFSKVNQEDLTIKKLIPITRAIVDRFNKVAGVSIPSKNLEISLTTHLLSTYNRVKYNISYNHPNLKQIEVEYHQLFSLTRYSVYYFEKFISTHLSNDEIALIALYFGSELRKLEEKSLKSENPDVIVVCSSGIGTSIFLEQQLRSRYPLIKFSSPMNVLQYESSSLSEVKLVISTIDLHERKQIPVIQVPAIPDIAEWNYITQALSKAGLNSENKSQINTENLMDIISNYARIEDVNGLKKALESYFNQVKNVKKLTTENDIKLQDLLFESHLTIYKQKLSWDEAVQLAYSPLIKENIIKCRYIDEIINLTRIHGPYMVLGKGIMLAHAKPSDGVNSIGICLALFKNAVDIPILNDNKTVKINLIIGLAPVDSVSHLTALSQLMKKIQDNNWINSIYKCNNKKQLKELVLEYQY</sequence>
<evidence type="ECO:0008006" key="11">
    <source>
        <dbReference type="Google" id="ProtNLM"/>
    </source>
</evidence>
<reference evidence="10" key="1">
    <citation type="submission" date="2017-04" db="EMBL/GenBank/DDBJ databases">
        <authorList>
            <person name="Song Y."/>
            <person name="Cho B.-K."/>
        </authorList>
    </citation>
    <scope>NUCLEOTIDE SEQUENCE [LARGE SCALE GENOMIC DNA]</scope>
    <source>
        <strain evidence="10">SL1</strain>
    </source>
</reference>
<keyword evidence="2" id="KW-0677">Repeat</keyword>
<keyword evidence="10" id="KW-1185">Reference proteome</keyword>
<feature type="domain" description="PTS EIIA type-2" evidence="6">
    <location>
        <begin position="540"/>
        <end position="686"/>
    </location>
</feature>
<dbReference type="InterPro" id="IPR007737">
    <property type="entry name" value="Mga_HTH"/>
</dbReference>
<dbReference type="Pfam" id="PF05043">
    <property type="entry name" value="Mga"/>
    <property type="match status" value="1"/>
</dbReference>
<dbReference type="Pfam" id="PF00874">
    <property type="entry name" value="PRD"/>
    <property type="match status" value="1"/>
</dbReference>
<dbReference type="SUPFAM" id="SSF63520">
    <property type="entry name" value="PTS-regulatory domain, PRD"/>
    <property type="match status" value="1"/>
</dbReference>
<dbReference type="PROSITE" id="PS51099">
    <property type="entry name" value="PTS_EIIB_TYPE_2"/>
    <property type="match status" value="1"/>
</dbReference>
<evidence type="ECO:0000256" key="1">
    <source>
        <dbReference type="ARBA" id="ARBA00022679"/>
    </source>
</evidence>
<accession>A0A2U8DTH1</accession>
<dbReference type="Gene3D" id="3.40.930.10">
    <property type="entry name" value="Mannitol-specific EII, Chain A"/>
    <property type="match status" value="1"/>
</dbReference>
<evidence type="ECO:0000259" key="7">
    <source>
        <dbReference type="PROSITE" id="PS51099"/>
    </source>
</evidence>
<keyword evidence="1" id="KW-0808">Transferase</keyword>
<dbReference type="Pfam" id="PF00359">
    <property type="entry name" value="PTS_EIIA_2"/>
    <property type="match status" value="1"/>
</dbReference>
<gene>
    <name evidence="9" type="ORF">B9W14_16045</name>
</gene>
<dbReference type="PROSITE" id="PS51094">
    <property type="entry name" value="PTS_EIIA_TYPE_2"/>
    <property type="match status" value="1"/>
</dbReference>
<keyword evidence="3" id="KW-0805">Transcription regulation</keyword>
<proteinExistence type="predicted"/>